<keyword evidence="2" id="KW-1185">Reference proteome</keyword>
<dbReference type="EMBL" id="BHWB01000001">
    <property type="protein sequence ID" value="GCB33584.1"/>
    <property type="molecule type" value="Genomic_DNA"/>
</dbReference>
<dbReference type="Proteomes" id="UP000288079">
    <property type="component" value="Unassembled WGS sequence"/>
</dbReference>
<evidence type="ECO:0000313" key="1">
    <source>
        <dbReference type="EMBL" id="GCB33584.1"/>
    </source>
</evidence>
<dbReference type="OrthoDB" id="1042677at2"/>
<protein>
    <submittedName>
        <fullName evidence="1">Uncharacterized protein</fullName>
    </submittedName>
</protein>
<dbReference type="RefSeq" id="WP_125039887.1">
    <property type="nucleotide sequence ID" value="NZ_BHWB01000001.1"/>
</dbReference>
<name>A0A401LPZ9_9BACE</name>
<reference evidence="1 2" key="1">
    <citation type="submission" date="2018-10" db="EMBL/GenBank/DDBJ databases">
        <title>Draft Genome Sequence of Bacteroides sp. KCTC 15687.</title>
        <authorList>
            <person name="Yu S.Y."/>
            <person name="Kim J.S."/>
            <person name="Oh B.S."/>
            <person name="Park S.H."/>
            <person name="Kang S.W."/>
            <person name="Park J.E."/>
            <person name="Choi S.H."/>
            <person name="Han K.I."/>
            <person name="Lee K.C."/>
            <person name="Eom M.K."/>
            <person name="Suh M.K."/>
            <person name="Lee D.H."/>
            <person name="Yoon H."/>
            <person name="Kim B."/>
            <person name="Yang S.J."/>
            <person name="Lee J.S."/>
            <person name="Lee J.H."/>
        </authorList>
    </citation>
    <scope>NUCLEOTIDE SEQUENCE [LARGE SCALE GENOMIC DNA]</scope>
    <source>
        <strain evidence="1 2">KCTC 15687</strain>
    </source>
</reference>
<gene>
    <name evidence="1" type="ORF">KGMB02408_05290</name>
</gene>
<organism evidence="1 2">
    <name type="scientific">Bacteroides faecalis</name>
    <dbReference type="NCBI Taxonomy" id="2447885"/>
    <lineage>
        <taxon>Bacteria</taxon>
        <taxon>Pseudomonadati</taxon>
        <taxon>Bacteroidota</taxon>
        <taxon>Bacteroidia</taxon>
        <taxon>Bacteroidales</taxon>
        <taxon>Bacteroidaceae</taxon>
        <taxon>Bacteroides</taxon>
    </lineage>
</organism>
<proteinExistence type="predicted"/>
<evidence type="ECO:0000313" key="2">
    <source>
        <dbReference type="Proteomes" id="UP000288079"/>
    </source>
</evidence>
<dbReference type="AlphaFoldDB" id="A0A401LPZ9"/>
<sequence>MMTLQELKQKGYILCLPQKIRLDTGLIGKLTCNLHCNANALMLHVIPAKIFLSRGWLAVDDNGDLISLLDTDIDRKLALIEDISLYFALQQTKLPDSNIVVDILTEMPRGKKWNF</sequence>
<accession>A0A401LPZ9</accession>
<comment type="caution">
    <text evidence="1">The sequence shown here is derived from an EMBL/GenBank/DDBJ whole genome shotgun (WGS) entry which is preliminary data.</text>
</comment>